<evidence type="ECO:0000313" key="1">
    <source>
        <dbReference type="EMBL" id="MBA0654519.1"/>
    </source>
</evidence>
<dbReference type="EMBL" id="JABFAB010000007">
    <property type="protein sequence ID" value="MBA0654519.1"/>
    <property type="molecule type" value="Genomic_DNA"/>
</dbReference>
<sequence>MKSRLLKSTLMLRSTAKVLSQLQGLWYETRKEKF</sequence>
<keyword evidence="2" id="KW-1185">Reference proteome</keyword>
<dbReference type="Proteomes" id="UP000593573">
    <property type="component" value="Unassembled WGS sequence"/>
</dbReference>
<gene>
    <name evidence="1" type="ORF">Goklo_021510</name>
</gene>
<dbReference type="AlphaFoldDB" id="A0A7J8UWB9"/>
<protein>
    <submittedName>
        <fullName evidence="1">Uncharacterized protein</fullName>
    </submittedName>
</protein>
<name>A0A7J8UWB9_9ROSI</name>
<reference evidence="1 2" key="1">
    <citation type="journal article" date="2019" name="Genome Biol. Evol.">
        <title>Insights into the evolution of the New World diploid cottons (Gossypium, subgenus Houzingenia) based on genome sequencing.</title>
        <authorList>
            <person name="Grover C.E."/>
            <person name="Arick M.A. 2nd"/>
            <person name="Thrash A."/>
            <person name="Conover J.L."/>
            <person name="Sanders W.S."/>
            <person name="Peterson D.G."/>
            <person name="Frelichowski J.E."/>
            <person name="Scheffler J.A."/>
            <person name="Scheffler B.E."/>
            <person name="Wendel J.F."/>
        </authorList>
    </citation>
    <scope>NUCLEOTIDE SEQUENCE [LARGE SCALE GENOMIC DNA]</scope>
    <source>
        <strain evidence="1">57</strain>
        <tissue evidence="1">Leaf</tissue>
    </source>
</reference>
<comment type="caution">
    <text evidence="1">The sequence shown here is derived from an EMBL/GenBank/DDBJ whole genome shotgun (WGS) entry which is preliminary data.</text>
</comment>
<accession>A0A7J8UWB9</accession>
<evidence type="ECO:0000313" key="2">
    <source>
        <dbReference type="Proteomes" id="UP000593573"/>
    </source>
</evidence>
<organism evidence="1 2">
    <name type="scientific">Gossypium klotzschianum</name>
    <dbReference type="NCBI Taxonomy" id="34286"/>
    <lineage>
        <taxon>Eukaryota</taxon>
        <taxon>Viridiplantae</taxon>
        <taxon>Streptophyta</taxon>
        <taxon>Embryophyta</taxon>
        <taxon>Tracheophyta</taxon>
        <taxon>Spermatophyta</taxon>
        <taxon>Magnoliopsida</taxon>
        <taxon>eudicotyledons</taxon>
        <taxon>Gunneridae</taxon>
        <taxon>Pentapetalae</taxon>
        <taxon>rosids</taxon>
        <taxon>malvids</taxon>
        <taxon>Malvales</taxon>
        <taxon>Malvaceae</taxon>
        <taxon>Malvoideae</taxon>
        <taxon>Gossypium</taxon>
    </lineage>
</organism>
<proteinExistence type="predicted"/>